<dbReference type="Proteomes" id="UP000077684">
    <property type="component" value="Unassembled WGS sequence"/>
</dbReference>
<evidence type="ECO:0000256" key="1">
    <source>
        <dbReference type="SAM" id="MobiDB-lite"/>
    </source>
</evidence>
<name>A0A8X7MPS3_9BASI</name>
<feature type="compositionally biased region" description="Low complexity" evidence="1">
    <location>
        <begin position="1"/>
        <end position="11"/>
    </location>
</feature>
<evidence type="ECO:0000313" key="4">
    <source>
        <dbReference type="Proteomes" id="UP000077684"/>
    </source>
</evidence>
<evidence type="ECO:0000259" key="2">
    <source>
        <dbReference type="Pfam" id="PF12776"/>
    </source>
</evidence>
<organism evidence="3 4">
    <name type="scientific">Tilletia controversa</name>
    <name type="common">dwarf bunt fungus</name>
    <dbReference type="NCBI Taxonomy" id="13291"/>
    <lineage>
        <taxon>Eukaryota</taxon>
        <taxon>Fungi</taxon>
        <taxon>Dikarya</taxon>
        <taxon>Basidiomycota</taxon>
        <taxon>Ustilaginomycotina</taxon>
        <taxon>Exobasidiomycetes</taxon>
        <taxon>Tilletiales</taxon>
        <taxon>Tilletiaceae</taxon>
        <taxon>Tilletia</taxon>
    </lineage>
</organism>
<feature type="compositionally biased region" description="Basic and acidic residues" evidence="1">
    <location>
        <begin position="34"/>
        <end position="51"/>
    </location>
</feature>
<dbReference type="PANTHER" id="PTHR46929">
    <property type="entry name" value="EXPRESSED PROTEIN"/>
    <property type="match status" value="1"/>
</dbReference>
<feature type="domain" description="Myb/SANT-like" evidence="2">
    <location>
        <begin position="52"/>
        <end position="148"/>
    </location>
</feature>
<sequence length="326" mass="35350">MVSPLPSSSSSDPPPPPGPGEPGGAPVPSSGASKGKEGKKEDKDAKEPKVVWLKDEEEKLMDVLEEVRAAGAAPENGFKVKTYREIESAISGMAPSGTKAKDHKMVENHWKHMKTCWREVRDIVAQSGFGWNEEEECVEAEASVWDSYADKNPKARKWRKKSLWYYTRVSDLCSEASASGEFALDPSLSTGAPLEEAEGEEVDDEIEEEEDKKGKKRASTSGPKTRPTKRRNGSDQFDRMIDVLSTMAGSDAGPSHEEDPVAAATQTLLDLDSDDLEPDQVASLIGYFASNIGAARAYVTLAASQKPGAEAVRAAYLLQLLASLEY</sequence>
<feature type="compositionally biased region" description="Acidic residues" evidence="1">
    <location>
        <begin position="195"/>
        <end position="210"/>
    </location>
</feature>
<dbReference type="AlphaFoldDB" id="A0A8X7MPS3"/>
<proteinExistence type="predicted"/>
<gene>
    <name evidence="3" type="ORF">A4X06_0g6349</name>
</gene>
<dbReference type="PANTHER" id="PTHR46929:SF3">
    <property type="entry name" value="MYB_SANT-LIKE DOMAIN-CONTAINING PROTEIN"/>
    <property type="match status" value="1"/>
</dbReference>
<accession>A0A8X7MPS3</accession>
<reference evidence="3" key="2">
    <citation type="journal article" date="2019" name="IMA Fungus">
        <title>Genome sequencing and comparison of five Tilletia species to identify candidate genes for the detection of regulated species infecting wheat.</title>
        <authorList>
            <person name="Nguyen H.D.T."/>
            <person name="Sultana T."/>
            <person name="Kesanakurti P."/>
            <person name="Hambleton S."/>
        </authorList>
    </citation>
    <scope>NUCLEOTIDE SEQUENCE</scope>
    <source>
        <strain evidence="3">DAOMC 236426</strain>
    </source>
</reference>
<feature type="compositionally biased region" description="Low complexity" evidence="1">
    <location>
        <begin position="24"/>
        <end position="33"/>
    </location>
</feature>
<comment type="caution">
    <text evidence="3">The sequence shown here is derived from an EMBL/GenBank/DDBJ whole genome shotgun (WGS) entry which is preliminary data.</text>
</comment>
<evidence type="ECO:0000313" key="3">
    <source>
        <dbReference type="EMBL" id="KAE8243392.1"/>
    </source>
</evidence>
<dbReference type="EMBL" id="LWDE02000905">
    <property type="protein sequence ID" value="KAE8243392.1"/>
    <property type="molecule type" value="Genomic_DNA"/>
</dbReference>
<dbReference type="Pfam" id="PF12776">
    <property type="entry name" value="Myb_DNA-bind_3"/>
    <property type="match status" value="1"/>
</dbReference>
<reference evidence="3" key="1">
    <citation type="submission" date="2016-04" db="EMBL/GenBank/DDBJ databases">
        <authorList>
            <person name="Nguyen H.D."/>
            <person name="Samba Siva P."/>
            <person name="Cullis J."/>
            <person name="Levesque C.A."/>
            <person name="Hambleton S."/>
        </authorList>
    </citation>
    <scope>NUCLEOTIDE SEQUENCE</scope>
    <source>
        <strain evidence="3">DAOMC 236426</strain>
    </source>
</reference>
<feature type="region of interest" description="Disordered" evidence="1">
    <location>
        <begin position="184"/>
        <end position="237"/>
    </location>
</feature>
<feature type="region of interest" description="Disordered" evidence="1">
    <location>
        <begin position="1"/>
        <end position="51"/>
    </location>
</feature>
<protein>
    <recommendedName>
        <fullName evidence="2">Myb/SANT-like domain-containing protein</fullName>
    </recommendedName>
</protein>
<dbReference type="InterPro" id="IPR024752">
    <property type="entry name" value="Myb/SANT-like_dom"/>
</dbReference>
<keyword evidence="4" id="KW-1185">Reference proteome</keyword>